<keyword evidence="2" id="KW-1185">Reference proteome</keyword>
<proteinExistence type="predicted"/>
<reference evidence="1 2" key="1">
    <citation type="submission" date="2020-04" db="EMBL/GenBank/DDBJ databases">
        <authorList>
            <person name="De Canck E."/>
        </authorList>
    </citation>
    <scope>NUCLEOTIDE SEQUENCE [LARGE SCALE GENOMIC DNA]</scope>
    <source>
        <strain evidence="1 2">LMG 29739</strain>
    </source>
</reference>
<organism evidence="1 2">
    <name type="scientific">Paraburkholderia solisilvae</name>
    <dbReference type="NCBI Taxonomy" id="624376"/>
    <lineage>
        <taxon>Bacteria</taxon>
        <taxon>Pseudomonadati</taxon>
        <taxon>Pseudomonadota</taxon>
        <taxon>Betaproteobacteria</taxon>
        <taxon>Burkholderiales</taxon>
        <taxon>Burkholderiaceae</taxon>
        <taxon>Paraburkholderia</taxon>
    </lineage>
</organism>
<dbReference type="AlphaFoldDB" id="A0A6J5E1C1"/>
<gene>
    <name evidence="1" type="ORF">LMG29739_03018</name>
</gene>
<protein>
    <submittedName>
        <fullName evidence="1">Uncharacterized protein</fullName>
    </submittedName>
</protein>
<accession>A0A6J5E1C1</accession>
<dbReference type="Proteomes" id="UP000494329">
    <property type="component" value="Unassembled WGS sequence"/>
</dbReference>
<evidence type="ECO:0000313" key="1">
    <source>
        <dbReference type="EMBL" id="CAB3758935.1"/>
    </source>
</evidence>
<sequence length="89" mass="9840">MLRRTARELKLWRLVRACVACVARVTQMVLDRPSAADGALMPVTATVPLCRCAACNCGRRFVAGYSQPAFLKRHHRNMSINAITPTQIG</sequence>
<dbReference type="EMBL" id="CADIKF010000022">
    <property type="protein sequence ID" value="CAB3758935.1"/>
    <property type="molecule type" value="Genomic_DNA"/>
</dbReference>
<evidence type="ECO:0000313" key="2">
    <source>
        <dbReference type="Proteomes" id="UP000494329"/>
    </source>
</evidence>
<name>A0A6J5E1C1_9BURK</name>